<organism evidence="2 3">
    <name type="scientific">Methylocaldum szegediense</name>
    <dbReference type="NCBI Taxonomy" id="73780"/>
    <lineage>
        <taxon>Bacteria</taxon>
        <taxon>Pseudomonadati</taxon>
        <taxon>Pseudomonadota</taxon>
        <taxon>Gammaproteobacteria</taxon>
        <taxon>Methylococcales</taxon>
        <taxon>Methylococcaceae</taxon>
        <taxon>Methylocaldum</taxon>
    </lineage>
</organism>
<feature type="region of interest" description="Disordered" evidence="1">
    <location>
        <begin position="1"/>
        <end position="25"/>
    </location>
</feature>
<gene>
    <name evidence="2" type="ORF">MSZNOR_1943</name>
</gene>
<accession>A0ABN8X1P8</accession>
<name>A0ABN8X1P8_9GAMM</name>
<protein>
    <submittedName>
        <fullName evidence="2">Uncharacterized protein</fullName>
    </submittedName>
</protein>
<reference evidence="2 3" key="1">
    <citation type="submission" date="2023-03" db="EMBL/GenBank/DDBJ databases">
        <authorList>
            <person name="Pearce D."/>
        </authorList>
    </citation>
    <scope>NUCLEOTIDE SEQUENCE [LARGE SCALE GENOMIC DNA]</scope>
    <source>
        <strain evidence="2">Msz</strain>
    </source>
</reference>
<proteinExistence type="predicted"/>
<evidence type="ECO:0000313" key="3">
    <source>
        <dbReference type="Proteomes" id="UP001162030"/>
    </source>
</evidence>
<dbReference type="Proteomes" id="UP001162030">
    <property type="component" value="Chromosome"/>
</dbReference>
<evidence type="ECO:0000256" key="1">
    <source>
        <dbReference type="SAM" id="MobiDB-lite"/>
    </source>
</evidence>
<keyword evidence="3" id="KW-1185">Reference proteome</keyword>
<sequence length="57" mass="6302">MQPRTCPGPFDNAQDRPVEGAVPSGAEGLTHHRWVSLRSTHPTIHVHSNAEWNYKGA</sequence>
<evidence type="ECO:0000313" key="2">
    <source>
        <dbReference type="EMBL" id="CAI8820182.1"/>
    </source>
</evidence>
<dbReference type="EMBL" id="OX458333">
    <property type="protein sequence ID" value="CAI8820182.1"/>
    <property type="molecule type" value="Genomic_DNA"/>
</dbReference>